<sequence>MGQLPDYLTPERWLAQVFSSGEAAKGGVVKRQIRDVERLVGREMFLGEVARRGFQAVENGRHFVVFCNAQPIRRVGAAVSPPSARLHTETG</sequence>
<gene>
    <name evidence="1" type="ORF">STA1M1_28020</name>
</gene>
<evidence type="ECO:0008006" key="3">
    <source>
        <dbReference type="Google" id="ProtNLM"/>
    </source>
</evidence>
<protein>
    <recommendedName>
        <fullName evidence="3">N-(5'-phosphoribosyl)anthranilate isomerase</fullName>
    </recommendedName>
</protein>
<evidence type="ECO:0000313" key="1">
    <source>
        <dbReference type="EMBL" id="GKY88933.1"/>
    </source>
</evidence>
<accession>A0ABQ5LVY1</accession>
<comment type="caution">
    <text evidence="1">The sequence shown here is derived from an EMBL/GenBank/DDBJ whole genome shotgun (WGS) entry which is preliminary data.</text>
</comment>
<keyword evidence="2" id="KW-1185">Reference proteome</keyword>
<dbReference type="RefSeq" id="WP_281842968.1">
    <property type="nucleotide sequence ID" value="NZ_BROH01000008.1"/>
</dbReference>
<dbReference type="Proteomes" id="UP001144205">
    <property type="component" value="Unassembled WGS sequence"/>
</dbReference>
<evidence type="ECO:0000313" key="2">
    <source>
        <dbReference type="Proteomes" id="UP001144205"/>
    </source>
</evidence>
<reference evidence="1" key="1">
    <citation type="journal article" date="2023" name="Int. J. Syst. Evol. Microbiol.">
        <title>Sinisalibacter aestuarii sp. nov., isolated from estuarine sediment of the Arakawa River.</title>
        <authorList>
            <person name="Arafat S.T."/>
            <person name="Hirano S."/>
            <person name="Sato A."/>
            <person name="Takeuchi K."/>
            <person name="Yasuda T."/>
            <person name="Terahara T."/>
            <person name="Hamada M."/>
            <person name="Kobayashi T."/>
        </authorList>
    </citation>
    <scope>NUCLEOTIDE SEQUENCE</scope>
    <source>
        <strain evidence="1">B-399</strain>
    </source>
</reference>
<name>A0ABQ5LVY1_9RHOB</name>
<dbReference type="EMBL" id="BROH01000008">
    <property type="protein sequence ID" value="GKY88933.1"/>
    <property type="molecule type" value="Genomic_DNA"/>
</dbReference>
<organism evidence="1 2">
    <name type="scientific">Sinisalibacter aestuarii</name>
    <dbReference type="NCBI Taxonomy" id="2949426"/>
    <lineage>
        <taxon>Bacteria</taxon>
        <taxon>Pseudomonadati</taxon>
        <taxon>Pseudomonadota</taxon>
        <taxon>Alphaproteobacteria</taxon>
        <taxon>Rhodobacterales</taxon>
        <taxon>Roseobacteraceae</taxon>
        <taxon>Sinisalibacter</taxon>
    </lineage>
</organism>
<proteinExistence type="predicted"/>